<reference evidence="1 3" key="1">
    <citation type="journal article" date="2011" name="Nature">
        <title>The Medicago genome provides insight into the evolution of rhizobial symbioses.</title>
        <authorList>
            <person name="Young N.D."/>
            <person name="Debelle F."/>
            <person name="Oldroyd G.E."/>
            <person name="Geurts R."/>
            <person name="Cannon S.B."/>
            <person name="Udvardi M.K."/>
            <person name="Benedito V.A."/>
            <person name="Mayer K.F."/>
            <person name="Gouzy J."/>
            <person name="Schoof H."/>
            <person name="Van de Peer Y."/>
            <person name="Proost S."/>
            <person name="Cook D.R."/>
            <person name="Meyers B.C."/>
            <person name="Spannagl M."/>
            <person name="Cheung F."/>
            <person name="De Mita S."/>
            <person name="Krishnakumar V."/>
            <person name="Gundlach H."/>
            <person name="Zhou S."/>
            <person name="Mudge J."/>
            <person name="Bharti A.K."/>
            <person name="Murray J.D."/>
            <person name="Naoumkina M.A."/>
            <person name="Rosen B."/>
            <person name="Silverstein K.A."/>
            <person name="Tang H."/>
            <person name="Rombauts S."/>
            <person name="Zhao P.X."/>
            <person name="Zhou P."/>
            <person name="Barbe V."/>
            <person name="Bardou P."/>
            <person name="Bechner M."/>
            <person name="Bellec A."/>
            <person name="Berger A."/>
            <person name="Berges H."/>
            <person name="Bidwell S."/>
            <person name="Bisseling T."/>
            <person name="Choisne N."/>
            <person name="Couloux A."/>
            <person name="Denny R."/>
            <person name="Deshpande S."/>
            <person name="Dai X."/>
            <person name="Doyle J.J."/>
            <person name="Dudez A.M."/>
            <person name="Farmer A.D."/>
            <person name="Fouteau S."/>
            <person name="Franken C."/>
            <person name="Gibelin C."/>
            <person name="Gish J."/>
            <person name="Goldstein S."/>
            <person name="Gonzalez A.J."/>
            <person name="Green P.J."/>
            <person name="Hallab A."/>
            <person name="Hartog M."/>
            <person name="Hua A."/>
            <person name="Humphray S.J."/>
            <person name="Jeong D.H."/>
            <person name="Jing Y."/>
            <person name="Jocker A."/>
            <person name="Kenton S.M."/>
            <person name="Kim D.J."/>
            <person name="Klee K."/>
            <person name="Lai H."/>
            <person name="Lang C."/>
            <person name="Lin S."/>
            <person name="Macmil S.L."/>
            <person name="Magdelenat G."/>
            <person name="Matthews L."/>
            <person name="McCorrison J."/>
            <person name="Monaghan E.L."/>
            <person name="Mun J.H."/>
            <person name="Najar F.Z."/>
            <person name="Nicholson C."/>
            <person name="Noirot C."/>
            <person name="O'Bleness M."/>
            <person name="Paule C.R."/>
            <person name="Poulain J."/>
            <person name="Prion F."/>
            <person name="Qin B."/>
            <person name="Qu C."/>
            <person name="Retzel E.F."/>
            <person name="Riddle C."/>
            <person name="Sallet E."/>
            <person name="Samain S."/>
            <person name="Samson N."/>
            <person name="Sanders I."/>
            <person name="Saurat O."/>
            <person name="Scarpelli C."/>
            <person name="Schiex T."/>
            <person name="Segurens B."/>
            <person name="Severin A.J."/>
            <person name="Sherrier D.J."/>
            <person name="Shi R."/>
            <person name="Sims S."/>
            <person name="Singer S.R."/>
            <person name="Sinharoy S."/>
            <person name="Sterck L."/>
            <person name="Viollet A."/>
            <person name="Wang B.B."/>
            <person name="Wang K."/>
            <person name="Wang M."/>
            <person name="Wang X."/>
            <person name="Warfsmann J."/>
            <person name="Weissenbach J."/>
            <person name="White D.D."/>
            <person name="White J.D."/>
            <person name="Wiley G.B."/>
            <person name="Wincker P."/>
            <person name="Xing Y."/>
            <person name="Yang L."/>
            <person name="Yao Z."/>
            <person name="Ying F."/>
            <person name="Zhai J."/>
            <person name="Zhou L."/>
            <person name="Zuber A."/>
            <person name="Denarie J."/>
            <person name="Dixon R.A."/>
            <person name="May G.D."/>
            <person name="Schwartz D.C."/>
            <person name="Rogers J."/>
            <person name="Quetier F."/>
            <person name="Town C.D."/>
            <person name="Roe B.A."/>
        </authorList>
    </citation>
    <scope>NUCLEOTIDE SEQUENCE [LARGE SCALE GENOMIC DNA]</scope>
    <source>
        <strain evidence="1">A17</strain>
        <strain evidence="2 3">cv. Jemalong A17</strain>
    </source>
</reference>
<dbReference type="EnsemblPlants" id="KEH15473">
    <property type="protein sequence ID" value="KEH15473"/>
    <property type="gene ID" value="MTR_0968s0020"/>
</dbReference>
<dbReference type="EMBL" id="KL403692">
    <property type="protein sequence ID" value="KEH15473.1"/>
    <property type="molecule type" value="Genomic_DNA"/>
</dbReference>
<dbReference type="Gene3D" id="2.60.200.60">
    <property type="match status" value="1"/>
</dbReference>
<protein>
    <submittedName>
        <fullName evidence="1">PAAR motif protein</fullName>
    </submittedName>
</protein>
<feature type="non-terminal residue" evidence="1">
    <location>
        <position position="1"/>
    </location>
</feature>
<dbReference type="InterPro" id="IPR008727">
    <property type="entry name" value="PAAR_motif"/>
</dbReference>
<evidence type="ECO:0000313" key="1">
    <source>
        <dbReference type="EMBL" id="KEH15473.1"/>
    </source>
</evidence>
<reference evidence="2" key="3">
    <citation type="submission" date="2015-06" db="UniProtKB">
        <authorList>
            <consortium name="EnsemblPlants"/>
        </authorList>
    </citation>
    <scope>IDENTIFICATION</scope>
    <source>
        <strain evidence="2">cv. Jemalong A17</strain>
    </source>
</reference>
<feature type="non-terminal residue" evidence="1">
    <location>
        <position position="128"/>
    </location>
</feature>
<dbReference type="AlphaFoldDB" id="A0A072TEM8"/>
<dbReference type="Proteomes" id="UP000002051">
    <property type="component" value="Unassembled WGS sequence"/>
</dbReference>
<gene>
    <name evidence="1" type="ORF">MTR_0968s0020</name>
</gene>
<accession>A0A072TEM8</accession>
<evidence type="ECO:0000313" key="3">
    <source>
        <dbReference type="Proteomes" id="UP000002051"/>
    </source>
</evidence>
<dbReference type="Pfam" id="PF05488">
    <property type="entry name" value="PAAR_motif"/>
    <property type="match status" value="1"/>
</dbReference>
<organism evidence="1 3">
    <name type="scientific">Medicago truncatula</name>
    <name type="common">Barrel medic</name>
    <name type="synonym">Medicago tribuloides</name>
    <dbReference type="NCBI Taxonomy" id="3880"/>
    <lineage>
        <taxon>Eukaryota</taxon>
        <taxon>Viridiplantae</taxon>
        <taxon>Streptophyta</taxon>
        <taxon>Embryophyta</taxon>
        <taxon>Tracheophyta</taxon>
        <taxon>Spermatophyta</taxon>
        <taxon>Magnoliopsida</taxon>
        <taxon>eudicotyledons</taxon>
        <taxon>Gunneridae</taxon>
        <taxon>Pentapetalae</taxon>
        <taxon>rosids</taxon>
        <taxon>fabids</taxon>
        <taxon>Fabales</taxon>
        <taxon>Fabaceae</taxon>
        <taxon>Papilionoideae</taxon>
        <taxon>50 kb inversion clade</taxon>
        <taxon>NPAAA clade</taxon>
        <taxon>Hologalegina</taxon>
        <taxon>IRL clade</taxon>
        <taxon>Trifolieae</taxon>
        <taxon>Medicago</taxon>
    </lineage>
</organism>
<dbReference type="CDD" id="cd14744">
    <property type="entry name" value="PAAR_CT_2"/>
    <property type="match status" value="1"/>
</dbReference>
<proteinExistence type="predicted"/>
<evidence type="ECO:0000313" key="2">
    <source>
        <dbReference type="EnsemblPlants" id="KEH15473"/>
    </source>
</evidence>
<reference evidence="1 3" key="2">
    <citation type="journal article" date="2014" name="BMC Genomics">
        <title>An improved genome release (version Mt4.0) for the model legume Medicago truncatula.</title>
        <authorList>
            <person name="Tang H."/>
            <person name="Krishnakumar V."/>
            <person name="Bidwell S."/>
            <person name="Rosen B."/>
            <person name="Chan A."/>
            <person name="Zhou S."/>
            <person name="Gentzbittel L."/>
            <person name="Childs K.L."/>
            <person name="Yandell M."/>
            <person name="Gundlach H."/>
            <person name="Mayer K.F."/>
            <person name="Schwartz D.C."/>
            <person name="Town C.D."/>
        </authorList>
    </citation>
    <scope>GENOME REANNOTATION</scope>
    <source>
        <strain evidence="1">A17</strain>
        <strain evidence="2 3">cv. Jemalong A17</strain>
    </source>
</reference>
<sequence length="128" mass="13498">DATDHGGQVVGGASKFDVDGRAVARKGDPCVCPIEGHQVCLIAEGDPNFVVEGRPVAFDGHKTTHIAHEDDDVFCPLCKTIGKIQCVGPRIPMTGPDGRRVALSDDLCVCKCPVPPLLVASQHVMSID</sequence>
<name>A0A072TEM8_MEDTR</name>
<keyword evidence="3" id="KW-1185">Reference proteome</keyword>
<dbReference type="HOGENOM" id="CLU_1965219_0_0_1"/>